<dbReference type="PRINTS" id="PR00724">
    <property type="entry name" value="CRBOXYPTASEC"/>
</dbReference>
<dbReference type="SUPFAM" id="SSF53474">
    <property type="entry name" value="alpha/beta-Hydrolases"/>
    <property type="match status" value="1"/>
</dbReference>
<comment type="similarity">
    <text evidence="1">Belongs to the peptidase S10 family.</text>
</comment>
<feature type="chain" id="PRO_5042000604" evidence="7">
    <location>
        <begin position="17"/>
        <end position="604"/>
    </location>
</feature>
<keyword evidence="6" id="KW-0325">Glycoprotein</keyword>
<sequence length="604" mass="66011">MARPSIILGLSALATAQMFLPTPKETIQVPSERYPGASISYKQTQICETTPGVNAYSGYVSLPSEFFTGLQDPEHPFGINTFFWYFESRNNPKDAPTSIYLAGGPGTSSLDGASGFPCLVNPDSNSTTLNEFSWNNNVNMLYIDQPVGVGYSYTTVTKGVVDLLTDTFTPLEDPESIPELNLTTVQASKSTPDPHFVVNNTETAAKMMWRFAQVWFQEFPEYKTSNDEISVWATSYGGFWGPGFLSYFLTQNEDIAAGTNPDKNAVSLNLSTLGLGNGCIDSFVQGPGFPEFAINNTYGYKAYSDDVYEMAMGNLTAPGTGCLDLIKACRETAAANDPESIGADAATNEACIAATAVCWGVVQGAYTTVSDRSAFDISLVNPAVYPPEYHIAFFNQRWVQEELGVHVNYTIADPNIVNAFFLGTGDPMRRDITSLEHVLDSGLSVAMFYGDLDYRCNWFGVEDVSLQMEYPDAPAFRSAGYTPIQASETYEGGLVRQHGNVSFSRVYGAGHSAASYQQETVFRIFDRVMSGKDVGTGEVEASEDYSSEGPSTVFDVRHELPKSRKPICYLYDIALTCNPKQIQSLIDGTAIVKDFIVVDKPCKV</sequence>
<comment type="caution">
    <text evidence="8">The sequence shown here is derived from an EMBL/GenBank/DDBJ whole genome shotgun (WGS) entry which is preliminary data.</text>
</comment>
<evidence type="ECO:0000256" key="7">
    <source>
        <dbReference type="SAM" id="SignalP"/>
    </source>
</evidence>
<dbReference type="Proteomes" id="UP001187682">
    <property type="component" value="Unassembled WGS sequence"/>
</dbReference>
<keyword evidence="9" id="KW-1185">Reference proteome</keyword>
<evidence type="ECO:0000256" key="5">
    <source>
        <dbReference type="ARBA" id="ARBA00022801"/>
    </source>
</evidence>
<proteinExistence type="inferred from homology"/>
<dbReference type="Gene3D" id="3.40.50.1820">
    <property type="entry name" value="alpha/beta hydrolase"/>
    <property type="match status" value="1"/>
</dbReference>
<reference evidence="8" key="1">
    <citation type="submission" date="2018-03" db="EMBL/GenBank/DDBJ databases">
        <authorList>
            <person name="Guldener U."/>
        </authorList>
    </citation>
    <scope>NUCLEOTIDE SEQUENCE</scope>
</reference>
<dbReference type="GO" id="GO:0004185">
    <property type="term" value="F:serine-type carboxypeptidase activity"/>
    <property type="evidence" value="ECO:0007669"/>
    <property type="project" value="InterPro"/>
</dbReference>
<keyword evidence="5" id="KW-0378">Hydrolase</keyword>
<evidence type="ECO:0000256" key="1">
    <source>
        <dbReference type="ARBA" id="ARBA00009431"/>
    </source>
</evidence>
<dbReference type="InterPro" id="IPR029058">
    <property type="entry name" value="AB_hydrolase_fold"/>
</dbReference>
<dbReference type="GO" id="GO:0006508">
    <property type="term" value="P:proteolysis"/>
    <property type="evidence" value="ECO:0007669"/>
    <property type="project" value="UniProtKB-KW"/>
</dbReference>
<name>A0AAE8N2Z7_9PEZI</name>
<keyword evidence="4 7" id="KW-0732">Signal</keyword>
<dbReference type="InterPro" id="IPR001563">
    <property type="entry name" value="Peptidase_S10"/>
</dbReference>
<feature type="signal peptide" evidence="7">
    <location>
        <begin position="1"/>
        <end position="16"/>
    </location>
</feature>
<evidence type="ECO:0000256" key="2">
    <source>
        <dbReference type="ARBA" id="ARBA00022645"/>
    </source>
</evidence>
<keyword evidence="2 8" id="KW-0121">Carboxypeptidase</keyword>
<dbReference type="Pfam" id="PF00450">
    <property type="entry name" value="Peptidase_S10"/>
    <property type="match status" value="1"/>
</dbReference>
<evidence type="ECO:0000256" key="3">
    <source>
        <dbReference type="ARBA" id="ARBA00022670"/>
    </source>
</evidence>
<protein>
    <submittedName>
        <fullName evidence="8">Related to serine-type carboxypeptidase Z</fullName>
    </submittedName>
</protein>
<keyword evidence="3" id="KW-0645">Protease</keyword>
<dbReference type="PANTHER" id="PTHR11802:SF189">
    <property type="entry name" value="CARBOXYPEPTIDASE"/>
    <property type="match status" value="1"/>
</dbReference>
<evidence type="ECO:0000256" key="6">
    <source>
        <dbReference type="ARBA" id="ARBA00023180"/>
    </source>
</evidence>
<evidence type="ECO:0000313" key="8">
    <source>
        <dbReference type="EMBL" id="SPO05481.1"/>
    </source>
</evidence>
<dbReference type="GO" id="GO:0000324">
    <property type="term" value="C:fungal-type vacuole"/>
    <property type="evidence" value="ECO:0007669"/>
    <property type="project" value="TreeGrafter"/>
</dbReference>
<dbReference type="EMBL" id="ONZQ02000013">
    <property type="protein sequence ID" value="SPO05481.1"/>
    <property type="molecule type" value="Genomic_DNA"/>
</dbReference>
<evidence type="ECO:0000256" key="4">
    <source>
        <dbReference type="ARBA" id="ARBA00022729"/>
    </source>
</evidence>
<dbReference type="PANTHER" id="PTHR11802">
    <property type="entry name" value="SERINE PROTEASE FAMILY S10 SERINE CARBOXYPEPTIDASE"/>
    <property type="match status" value="1"/>
</dbReference>
<accession>A0AAE8N2Z7</accession>
<gene>
    <name evidence="8" type="ORF">DNG_08168</name>
</gene>
<organism evidence="8 9">
    <name type="scientific">Cephalotrichum gorgonifer</name>
    <dbReference type="NCBI Taxonomy" id="2041049"/>
    <lineage>
        <taxon>Eukaryota</taxon>
        <taxon>Fungi</taxon>
        <taxon>Dikarya</taxon>
        <taxon>Ascomycota</taxon>
        <taxon>Pezizomycotina</taxon>
        <taxon>Sordariomycetes</taxon>
        <taxon>Hypocreomycetidae</taxon>
        <taxon>Microascales</taxon>
        <taxon>Microascaceae</taxon>
        <taxon>Cephalotrichum</taxon>
    </lineage>
</organism>
<dbReference type="AlphaFoldDB" id="A0AAE8N2Z7"/>
<evidence type="ECO:0000313" key="9">
    <source>
        <dbReference type="Proteomes" id="UP001187682"/>
    </source>
</evidence>